<dbReference type="SUPFAM" id="SSF50249">
    <property type="entry name" value="Nucleic acid-binding proteins"/>
    <property type="match status" value="1"/>
</dbReference>
<dbReference type="GO" id="GO:0010468">
    <property type="term" value="P:regulation of gene expression"/>
    <property type="evidence" value="ECO:0007669"/>
    <property type="project" value="UniProtKB-ARBA"/>
</dbReference>
<keyword evidence="2" id="KW-0963">Cytoplasm</keyword>
<dbReference type="PIRSF" id="PIRSF002599">
    <property type="entry name" value="Cold_shock_A"/>
    <property type="match status" value="1"/>
</dbReference>
<dbReference type="PROSITE" id="PS51857">
    <property type="entry name" value="CSD_2"/>
    <property type="match status" value="1"/>
</dbReference>
<dbReference type="InterPro" id="IPR012340">
    <property type="entry name" value="NA-bd_OB-fold"/>
</dbReference>
<dbReference type="SMART" id="SM00357">
    <property type="entry name" value="CSP"/>
    <property type="match status" value="1"/>
</dbReference>
<dbReference type="STRING" id="258723.GCA_900169305_00123"/>
<reference evidence="6" key="1">
    <citation type="submission" date="2016-10" db="EMBL/GenBank/DDBJ databases">
        <authorList>
            <person name="Varghese N."/>
            <person name="Submissions S."/>
        </authorList>
    </citation>
    <scope>NUCLEOTIDE SEQUENCE [LARGE SCALE GENOMIC DNA]</scope>
    <source>
        <strain evidence="6">DSM 16108</strain>
    </source>
</reference>
<keyword evidence="6" id="KW-1185">Reference proteome</keyword>
<dbReference type="InterPro" id="IPR002059">
    <property type="entry name" value="CSP_DNA-bd"/>
</dbReference>
<dbReference type="InterPro" id="IPR019844">
    <property type="entry name" value="CSD_CS"/>
</dbReference>
<dbReference type="Pfam" id="PF00313">
    <property type="entry name" value="CSD"/>
    <property type="match status" value="1"/>
</dbReference>
<evidence type="ECO:0000256" key="2">
    <source>
        <dbReference type="ARBA" id="ARBA00022490"/>
    </source>
</evidence>
<evidence type="ECO:0000259" key="4">
    <source>
        <dbReference type="PROSITE" id="PS51857"/>
    </source>
</evidence>
<dbReference type="AlphaFoldDB" id="A0A1I3XXM1"/>
<proteinExistence type="predicted"/>
<dbReference type="PRINTS" id="PR00050">
    <property type="entry name" value="COLDSHOCK"/>
</dbReference>
<keyword evidence="5" id="KW-0238">DNA-binding</keyword>
<dbReference type="PROSITE" id="PS00352">
    <property type="entry name" value="CSD_1"/>
    <property type="match status" value="1"/>
</dbReference>
<dbReference type="InterPro" id="IPR011129">
    <property type="entry name" value="CSD"/>
</dbReference>
<dbReference type="Gene3D" id="6.20.370.130">
    <property type="match status" value="1"/>
</dbReference>
<feature type="domain" description="CSD" evidence="4">
    <location>
        <begin position="1"/>
        <end position="65"/>
    </location>
</feature>
<gene>
    <name evidence="5" type="ORF">SAMN04488569_101754</name>
</gene>
<dbReference type="GO" id="GO:0003677">
    <property type="term" value="F:DNA binding"/>
    <property type="evidence" value="ECO:0007669"/>
    <property type="project" value="UniProtKB-KW"/>
</dbReference>
<evidence type="ECO:0000256" key="1">
    <source>
        <dbReference type="ARBA" id="ARBA00004496"/>
    </source>
</evidence>
<dbReference type="InterPro" id="IPR012156">
    <property type="entry name" value="Cold_shock_CspA"/>
</dbReference>
<dbReference type="CDD" id="cd04458">
    <property type="entry name" value="CSP_CDS"/>
    <property type="match status" value="1"/>
</dbReference>
<dbReference type="InterPro" id="IPR050181">
    <property type="entry name" value="Cold_shock_domain"/>
</dbReference>
<dbReference type="OrthoDB" id="9805039at2"/>
<name>A0A1I3XXM1_9LACT</name>
<evidence type="ECO:0000313" key="6">
    <source>
        <dbReference type="Proteomes" id="UP000199589"/>
    </source>
</evidence>
<dbReference type="EMBL" id="FOSJ01000017">
    <property type="protein sequence ID" value="SFK24280.1"/>
    <property type="molecule type" value="Genomic_DNA"/>
</dbReference>
<dbReference type="GO" id="GO:0005737">
    <property type="term" value="C:cytoplasm"/>
    <property type="evidence" value="ECO:0007669"/>
    <property type="project" value="UniProtKB-SubCell"/>
</dbReference>
<dbReference type="Gene3D" id="2.40.50.140">
    <property type="entry name" value="Nucleic acid-binding proteins"/>
    <property type="match status" value="1"/>
</dbReference>
<evidence type="ECO:0000256" key="3">
    <source>
        <dbReference type="RuleBase" id="RU000408"/>
    </source>
</evidence>
<sequence length="66" mass="7299">MARGNVKWFNAEKGFGFIEVEGSEDVFVHFSAINSEGYKSLDDGQEVEFDIVEGDRGPQASNVDKV</sequence>
<dbReference type="RefSeq" id="WP_072694549.1">
    <property type="nucleotide sequence ID" value="NZ_FOSJ01000017.1"/>
</dbReference>
<protein>
    <submittedName>
        <fullName evidence="5">Cold-shock DNA-binding protein family</fullName>
    </submittedName>
</protein>
<dbReference type="FunFam" id="2.40.50.140:FF:000006">
    <property type="entry name" value="Cold shock protein CspC"/>
    <property type="match status" value="1"/>
</dbReference>
<comment type="subcellular location">
    <subcellularLocation>
        <location evidence="1 3">Cytoplasm</location>
    </subcellularLocation>
</comment>
<evidence type="ECO:0000313" key="5">
    <source>
        <dbReference type="EMBL" id="SFK24280.1"/>
    </source>
</evidence>
<dbReference type="PANTHER" id="PTHR11544">
    <property type="entry name" value="COLD SHOCK DOMAIN CONTAINING PROTEINS"/>
    <property type="match status" value="1"/>
</dbReference>
<dbReference type="Proteomes" id="UP000199589">
    <property type="component" value="Unassembled WGS sequence"/>
</dbReference>
<dbReference type="GO" id="GO:0051252">
    <property type="term" value="P:regulation of RNA metabolic process"/>
    <property type="evidence" value="ECO:0007669"/>
    <property type="project" value="UniProtKB-ARBA"/>
</dbReference>
<accession>A0A1I3XXM1</accession>
<organism evidence="5 6">
    <name type="scientific">Marinilactibacillus piezotolerans</name>
    <dbReference type="NCBI Taxonomy" id="258723"/>
    <lineage>
        <taxon>Bacteria</taxon>
        <taxon>Bacillati</taxon>
        <taxon>Bacillota</taxon>
        <taxon>Bacilli</taxon>
        <taxon>Lactobacillales</taxon>
        <taxon>Carnobacteriaceae</taxon>
        <taxon>Marinilactibacillus</taxon>
    </lineage>
</organism>